<dbReference type="InterPro" id="IPR050469">
    <property type="entry name" value="Diguanylate_Cyclase"/>
</dbReference>
<evidence type="ECO:0000256" key="1">
    <source>
        <dbReference type="ARBA" id="ARBA00012528"/>
    </source>
</evidence>
<gene>
    <name evidence="5" type="ORF">P8609_17075</name>
</gene>
<dbReference type="EC" id="2.7.7.65" evidence="1"/>
<feature type="transmembrane region" description="Helical" evidence="3">
    <location>
        <begin position="178"/>
        <end position="199"/>
    </location>
</feature>
<evidence type="ECO:0000313" key="5">
    <source>
        <dbReference type="EMBL" id="MDR0184678.1"/>
    </source>
</evidence>
<feature type="transmembrane region" description="Helical" evidence="3">
    <location>
        <begin position="12"/>
        <end position="29"/>
    </location>
</feature>
<organism evidence="5 6">
    <name type="scientific">Lysobacter arvi</name>
    <dbReference type="NCBI Taxonomy" id="3038776"/>
    <lineage>
        <taxon>Bacteria</taxon>
        <taxon>Pseudomonadati</taxon>
        <taxon>Pseudomonadota</taxon>
        <taxon>Gammaproteobacteria</taxon>
        <taxon>Lysobacterales</taxon>
        <taxon>Lysobacteraceae</taxon>
        <taxon>Lysobacter</taxon>
    </lineage>
</organism>
<evidence type="ECO:0000313" key="6">
    <source>
        <dbReference type="Proteomes" id="UP001233535"/>
    </source>
</evidence>
<sequence>MIVLRNLSPLRVFLAATVILVSLGLYVVANAIQFASDYRAVTHTYTVLQHLDRIESLKHQVVAESRGYLLAGRAENRDSFWRIGGALQREADVLAEHVIDNDAQHGRAVALRRALDARLRLSVQAMQSWRAGATMPGDAPLLMAIRHGDRDIAMRLEHLRSAENALLSTRSRRAERSAWLTLLAAGIGIPLSLLLIGHAQRRLARENRVRRQAEAAASDSNAELNATVQQLARLSDSMAALSQYSSMLQGASDAQELYEITASTFRRLLPGLGGLLYVIRASRDHAELVAQWGGAVAPNDPAPALQACWSVRRHAPFAMDDLRHGLRCSHIGRPHGAEDVHGLCVPLSAHGEVVGWLSLQGEGRGRIPDESLAIRLCEQLSLALANVRLRESLRHQAVRDPLTGLFNRRYLEESLAREIARCQRRAQPLAVLMLDVDHFKSFNDRHGHAMGDAALSAFARMLKTRCRPEDIACRYGGEEFTLILPETDLATALERAEDIRAGAAMLRIGDAGDAMLRITVSIGVALMPEHGEVGLELMRAGDRALYRAKHEGRDRVAVADVPVAVGEPMREVY</sequence>
<dbReference type="InterPro" id="IPR003018">
    <property type="entry name" value="GAF"/>
</dbReference>
<dbReference type="SUPFAM" id="SSF55781">
    <property type="entry name" value="GAF domain-like"/>
    <property type="match status" value="1"/>
</dbReference>
<keyword evidence="3" id="KW-1133">Transmembrane helix</keyword>
<dbReference type="SMART" id="SM00267">
    <property type="entry name" value="GGDEF"/>
    <property type="match status" value="1"/>
</dbReference>
<dbReference type="CDD" id="cd01949">
    <property type="entry name" value="GGDEF"/>
    <property type="match status" value="1"/>
</dbReference>
<dbReference type="Pfam" id="PF05227">
    <property type="entry name" value="CHASE3"/>
    <property type="match status" value="1"/>
</dbReference>
<dbReference type="RefSeq" id="WP_309263799.1">
    <property type="nucleotide sequence ID" value="NZ_JARUHG010000007.1"/>
</dbReference>
<protein>
    <recommendedName>
        <fullName evidence="1">diguanylate cyclase</fullName>
        <ecNumber evidence="1">2.7.7.65</ecNumber>
    </recommendedName>
</protein>
<name>A0ABU1CI94_9GAMM</name>
<dbReference type="InterPro" id="IPR000160">
    <property type="entry name" value="GGDEF_dom"/>
</dbReference>
<dbReference type="PROSITE" id="PS50887">
    <property type="entry name" value="GGDEF"/>
    <property type="match status" value="1"/>
</dbReference>
<comment type="caution">
    <text evidence="5">The sequence shown here is derived from an EMBL/GenBank/DDBJ whole genome shotgun (WGS) entry which is preliminary data.</text>
</comment>
<reference evidence="5 6" key="1">
    <citation type="submission" date="2023-04" db="EMBL/GenBank/DDBJ databases">
        <title>Lysobacter sp. strain UC isolated from soil sample.</title>
        <authorList>
            <person name="Choksket S."/>
            <person name="Harshvardhan F."/>
            <person name="Rana R."/>
            <person name="Patil P.B."/>
            <person name="Korpole S."/>
        </authorList>
    </citation>
    <scope>NUCLEOTIDE SEQUENCE [LARGE SCALE GENOMIC DNA]</scope>
    <source>
        <strain evidence="5 6">UC</strain>
    </source>
</reference>
<dbReference type="Gene3D" id="3.30.70.270">
    <property type="match status" value="1"/>
</dbReference>
<comment type="catalytic activity">
    <reaction evidence="2">
        <text>2 GTP = 3',3'-c-di-GMP + 2 diphosphate</text>
        <dbReference type="Rhea" id="RHEA:24898"/>
        <dbReference type="ChEBI" id="CHEBI:33019"/>
        <dbReference type="ChEBI" id="CHEBI:37565"/>
        <dbReference type="ChEBI" id="CHEBI:58805"/>
        <dbReference type="EC" id="2.7.7.65"/>
    </reaction>
</comment>
<dbReference type="Proteomes" id="UP001233535">
    <property type="component" value="Unassembled WGS sequence"/>
</dbReference>
<evidence type="ECO:0000259" key="4">
    <source>
        <dbReference type="PROSITE" id="PS50887"/>
    </source>
</evidence>
<dbReference type="InterPro" id="IPR029787">
    <property type="entry name" value="Nucleotide_cyclase"/>
</dbReference>
<dbReference type="InterPro" id="IPR029016">
    <property type="entry name" value="GAF-like_dom_sf"/>
</dbReference>
<dbReference type="PANTHER" id="PTHR45138:SF9">
    <property type="entry name" value="DIGUANYLATE CYCLASE DGCM-RELATED"/>
    <property type="match status" value="1"/>
</dbReference>
<keyword evidence="3" id="KW-0472">Membrane</keyword>
<dbReference type="InterPro" id="IPR007891">
    <property type="entry name" value="CHASE3"/>
</dbReference>
<accession>A0ABU1CI94</accession>
<dbReference type="SUPFAM" id="SSF55073">
    <property type="entry name" value="Nucleotide cyclase"/>
    <property type="match status" value="1"/>
</dbReference>
<evidence type="ECO:0000256" key="3">
    <source>
        <dbReference type="SAM" id="Phobius"/>
    </source>
</evidence>
<keyword evidence="3" id="KW-0812">Transmembrane</keyword>
<dbReference type="PANTHER" id="PTHR45138">
    <property type="entry name" value="REGULATORY COMPONENTS OF SENSORY TRANSDUCTION SYSTEM"/>
    <property type="match status" value="1"/>
</dbReference>
<dbReference type="SMART" id="SM00065">
    <property type="entry name" value="GAF"/>
    <property type="match status" value="1"/>
</dbReference>
<keyword evidence="6" id="KW-1185">Reference proteome</keyword>
<evidence type="ECO:0000256" key="2">
    <source>
        <dbReference type="ARBA" id="ARBA00034247"/>
    </source>
</evidence>
<dbReference type="InterPro" id="IPR043128">
    <property type="entry name" value="Rev_trsase/Diguanyl_cyclase"/>
</dbReference>
<dbReference type="Pfam" id="PF00990">
    <property type="entry name" value="GGDEF"/>
    <property type="match status" value="1"/>
</dbReference>
<dbReference type="NCBIfam" id="TIGR00254">
    <property type="entry name" value="GGDEF"/>
    <property type="match status" value="1"/>
</dbReference>
<dbReference type="Gene3D" id="3.30.450.40">
    <property type="match status" value="1"/>
</dbReference>
<feature type="domain" description="GGDEF" evidence="4">
    <location>
        <begin position="427"/>
        <end position="561"/>
    </location>
</feature>
<proteinExistence type="predicted"/>
<dbReference type="EMBL" id="JARUHG010000007">
    <property type="protein sequence ID" value="MDR0184678.1"/>
    <property type="molecule type" value="Genomic_DNA"/>
</dbReference>